<comment type="subunit">
    <text evidence="3 7">Homodimer.</text>
</comment>
<evidence type="ECO:0000256" key="4">
    <source>
        <dbReference type="ARBA" id="ARBA00022448"/>
    </source>
</evidence>
<evidence type="ECO:0000256" key="7">
    <source>
        <dbReference type="PIRNR" id="PIRNR003107"/>
    </source>
</evidence>
<feature type="domain" description="PhoU" evidence="8">
    <location>
        <begin position="120"/>
        <end position="210"/>
    </location>
</feature>
<dbReference type="Gene3D" id="1.20.58.220">
    <property type="entry name" value="Phosphate transport system protein phou homolog 2, domain 2"/>
    <property type="match status" value="1"/>
</dbReference>
<dbReference type="FunFam" id="1.20.58.220:FF:000004">
    <property type="entry name" value="Phosphate-specific transport system accessory protein PhoU"/>
    <property type="match status" value="1"/>
</dbReference>
<dbReference type="InterPro" id="IPR028366">
    <property type="entry name" value="PhoU"/>
</dbReference>
<dbReference type="PIRSF" id="PIRSF003107">
    <property type="entry name" value="PhoU"/>
    <property type="match status" value="1"/>
</dbReference>
<name>A0ABD5NYF8_9EURY</name>
<evidence type="ECO:0000313" key="9">
    <source>
        <dbReference type="EMBL" id="MFC4246987.1"/>
    </source>
</evidence>
<comment type="function">
    <text evidence="7">Plays a role in the regulation of phosphate uptake.</text>
</comment>
<evidence type="ECO:0000256" key="5">
    <source>
        <dbReference type="ARBA" id="ARBA00022490"/>
    </source>
</evidence>
<keyword evidence="6 7" id="KW-0592">Phosphate transport</keyword>
<dbReference type="EMBL" id="JBHSDJ010000024">
    <property type="protein sequence ID" value="MFC4246987.1"/>
    <property type="molecule type" value="Genomic_DNA"/>
</dbReference>
<accession>A0ABD5NYF8</accession>
<keyword evidence="4 7" id="KW-0813">Transport</keyword>
<dbReference type="InterPro" id="IPR026022">
    <property type="entry name" value="PhoU_dom"/>
</dbReference>
<feature type="domain" description="PhoU" evidence="8">
    <location>
        <begin position="20"/>
        <end position="104"/>
    </location>
</feature>
<comment type="subcellular location">
    <subcellularLocation>
        <location evidence="1 7">Cytoplasm</location>
    </subcellularLocation>
</comment>
<evidence type="ECO:0000256" key="3">
    <source>
        <dbReference type="ARBA" id="ARBA00011738"/>
    </source>
</evidence>
<dbReference type="AlphaFoldDB" id="A0ABD5NYF8"/>
<dbReference type="NCBIfam" id="TIGR02135">
    <property type="entry name" value="phoU_full"/>
    <property type="match status" value="1"/>
</dbReference>
<gene>
    <name evidence="9" type="primary">phoU</name>
    <name evidence="9" type="ORF">ACFOZ7_08240</name>
</gene>
<proteinExistence type="inferred from homology"/>
<evidence type="ECO:0000259" key="8">
    <source>
        <dbReference type="Pfam" id="PF01895"/>
    </source>
</evidence>
<dbReference type="GO" id="GO:0006817">
    <property type="term" value="P:phosphate ion transport"/>
    <property type="evidence" value="ECO:0007669"/>
    <property type="project" value="UniProtKB-KW"/>
</dbReference>
<dbReference type="Proteomes" id="UP001595821">
    <property type="component" value="Unassembled WGS sequence"/>
</dbReference>
<dbReference type="Pfam" id="PF01895">
    <property type="entry name" value="PhoU"/>
    <property type="match status" value="2"/>
</dbReference>
<dbReference type="InterPro" id="IPR038078">
    <property type="entry name" value="PhoU-like_sf"/>
</dbReference>
<dbReference type="PANTHER" id="PTHR42930">
    <property type="entry name" value="PHOSPHATE-SPECIFIC TRANSPORT SYSTEM ACCESSORY PROTEIN PHOU"/>
    <property type="match status" value="1"/>
</dbReference>
<evidence type="ECO:0000256" key="2">
    <source>
        <dbReference type="ARBA" id="ARBA00008107"/>
    </source>
</evidence>
<dbReference type="GO" id="GO:0005737">
    <property type="term" value="C:cytoplasm"/>
    <property type="evidence" value="ECO:0007669"/>
    <property type="project" value="UniProtKB-SubCell"/>
</dbReference>
<reference evidence="9 10" key="1">
    <citation type="journal article" date="2014" name="Int. J. Syst. Evol. Microbiol.">
        <title>Complete genome sequence of Corynebacterium casei LMG S-19264T (=DSM 44701T), isolated from a smear-ripened cheese.</title>
        <authorList>
            <consortium name="US DOE Joint Genome Institute (JGI-PGF)"/>
            <person name="Walter F."/>
            <person name="Albersmeier A."/>
            <person name="Kalinowski J."/>
            <person name="Ruckert C."/>
        </authorList>
    </citation>
    <scope>NUCLEOTIDE SEQUENCE [LARGE SCALE GENOMIC DNA]</scope>
    <source>
        <strain evidence="9 10">IBRC-M 10912</strain>
    </source>
</reference>
<evidence type="ECO:0000256" key="6">
    <source>
        <dbReference type="ARBA" id="ARBA00022592"/>
    </source>
</evidence>
<evidence type="ECO:0000313" key="10">
    <source>
        <dbReference type="Proteomes" id="UP001595821"/>
    </source>
</evidence>
<dbReference type="SUPFAM" id="SSF109755">
    <property type="entry name" value="PhoU-like"/>
    <property type="match status" value="1"/>
</dbReference>
<keyword evidence="5 7" id="KW-0963">Cytoplasm</keyword>
<comment type="caution">
    <text evidence="9">The sequence shown here is derived from an EMBL/GenBank/DDBJ whole genome shotgun (WGS) entry which is preliminary data.</text>
</comment>
<comment type="similarity">
    <text evidence="2 7">Belongs to the PhoU family.</text>
</comment>
<dbReference type="GeneID" id="71852201"/>
<dbReference type="PANTHER" id="PTHR42930:SF3">
    <property type="entry name" value="PHOSPHATE-SPECIFIC TRANSPORT SYSTEM ACCESSORY PROTEIN PHOU"/>
    <property type="match status" value="1"/>
</dbReference>
<dbReference type="RefSeq" id="WP_246971111.1">
    <property type="nucleotide sequence ID" value="NZ_CP095397.1"/>
</dbReference>
<sequence>MARKSYQEQLEELREDVCYMSEVVMERLRMGLDALEQKDEDLAREVIEGDGEVNRMYLDLEQDCIDLLALQQPVASDLRFIASTFKIITDLERIGDLAVNLGEYTIDAERDLFPDVDVQAMGELTLEMVDDATQAYDIEDTDACRELAVRDDDLDHFAERASEIVVRDLIERELESPDEVEVLLQDVSRLLLTIRDLERVGDHAVNIAARTLYMVENDDELIY</sequence>
<protein>
    <recommendedName>
        <fullName evidence="7">Phosphate-specific transport system accessory protein PhoU</fullName>
    </recommendedName>
</protein>
<evidence type="ECO:0000256" key="1">
    <source>
        <dbReference type="ARBA" id="ARBA00004496"/>
    </source>
</evidence>
<organism evidence="9 10">
    <name type="scientific">Natribaculum luteum</name>
    <dbReference type="NCBI Taxonomy" id="1586232"/>
    <lineage>
        <taxon>Archaea</taxon>
        <taxon>Methanobacteriati</taxon>
        <taxon>Methanobacteriota</taxon>
        <taxon>Stenosarchaea group</taxon>
        <taxon>Halobacteria</taxon>
        <taxon>Halobacteriales</taxon>
        <taxon>Natrialbaceae</taxon>
        <taxon>Natribaculum</taxon>
    </lineage>
</organism>